<dbReference type="AlphaFoldDB" id="A0A9D4ASE4"/>
<gene>
    <name evidence="1" type="ORF">KIL84_015973</name>
</gene>
<sequence length="156" mass="17768">MGKVTYFVNFFLEELIALSRTEDKKNTGIQGKWLCNKAGGDYTGLEDLLRAWKLVSVTRSVTAEGADLMEPLLHNLHLRVQMAEPPSVCQRFLGSNLRVIPVHNTAETVKLMLSIAKITCKPHIDNIRYRMFMAKAQIIDQSPVWKMLHKIQLDCN</sequence>
<dbReference type="EMBL" id="JAHDVG010000487">
    <property type="protein sequence ID" value="KAH1166801.1"/>
    <property type="molecule type" value="Genomic_DNA"/>
</dbReference>
<proteinExistence type="predicted"/>
<evidence type="ECO:0000313" key="1">
    <source>
        <dbReference type="EMBL" id="KAH1166801.1"/>
    </source>
</evidence>
<organism evidence="1 2">
    <name type="scientific">Mauremys mutica</name>
    <name type="common">yellowpond turtle</name>
    <dbReference type="NCBI Taxonomy" id="74926"/>
    <lineage>
        <taxon>Eukaryota</taxon>
        <taxon>Metazoa</taxon>
        <taxon>Chordata</taxon>
        <taxon>Craniata</taxon>
        <taxon>Vertebrata</taxon>
        <taxon>Euteleostomi</taxon>
        <taxon>Archelosauria</taxon>
        <taxon>Testudinata</taxon>
        <taxon>Testudines</taxon>
        <taxon>Cryptodira</taxon>
        <taxon>Durocryptodira</taxon>
        <taxon>Testudinoidea</taxon>
        <taxon>Geoemydidae</taxon>
        <taxon>Geoemydinae</taxon>
        <taxon>Mauremys</taxon>
    </lineage>
</organism>
<dbReference type="GO" id="GO:0005694">
    <property type="term" value="C:chromosome"/>
    <property type="evidence" value="ECO:0007669"/>
    <property type="project" value="TreeGrafter"/>
</dbReference>
<dbReference type="Pfam" id="PF15162">
    <property type="entry name" value="SCRE"/>
    <property type="match status" value="1"/>
</dbReference>
<comment type="caution">
    <text evidence="1">The sequence shown here is derived from an EMBL/GenBank/DDBJ whole genome shotgun (WGS) entry which is preliminary data.</text>
</comment>
<dbReference type="Proteomes" id="UP000827986">
    <property type="component" value="Unassembled WGS sequence"/>
</dbReference>
<dbReference type="GO" id="GO:0007131">
    <property type="term" value="P:reciprocal meiotic recombination"/>
    <property type="evidence" value="ECO:0007669"/>
    <property type="project" value="TreeGrafter"/>
</dbReference>
<dbReference type="PANTHER" id="PTHR31408:SF2">
    <property type="entry name" value="PROTEIN SPO16 HOMOLOG"/>
    <property type="match status" value="1"/>
</dbReference>
<dbReference type="GO" id="GO:0007130">
    <property type="term" value="P:synaptonemal complex assembly"/>
    <property type="evidence" value="ECO:0007669"/>
    <property type="project" value="InterPro"/>
</dbReference>
<dbReference type="InterPro" id="IPR027857">
    <property type="entry name" value="SCRE"/>
</dbReference>
<evidence type="ECO:0000313" key="2">
    <source>
        <dbReference type="Proteomes" id="UP000827986"/>
    </source>
</evidence>
<accession>A0A9D4ASE4</accession>
<name>A0A9D4ASE4_9SAUR</name>
<protein>
    <submittedName>
        <fullName evidence="1">Uncharacterized protein</fullName>
    </submittedName>
</protein>
<keyword evidence="2" id="KW-1185">Reference proteome</keyword>
<dbReference type="PANTHER" id="PTHR31408">
    <property type="entry name" value="HYPOTHETICAL PROTEIN LOC689986"/>
    <property type="match status" value="1"/>
</dbReference>
<reference evidence="1" key="1">
    <citation type="submission" date="2021-09" db="EMBL/GenBank/DDBJ databases">
        <title>The genome of Mauremys mutica provides insights into the evolution of semi-aquatic lifestyle.</title>
        <authorList>
            <person name="Gong S."/>
            <person name="Gao Y."/>
        </authorList>
    </citation>
    <scope>NUCLEOTIDE SEQUENCE</scope>
    <source>
        <strain evidence="1">MM-2020</strain>
        <tissue evidence="1">Muscle</tissue>
    </source>
</reference>